<dbReference type="GO" id="GO:0070814">
    <property type="term" value="P:hydrogen sulfide biosynthetic process"/>
    <property type="evidence" value="ECO:0007669"/>
    <property type="project" value="UniProtKB-UniPathway"/>
</dbReference>
<comment type="catalytic activity">
    <reaction evidence="1 11">
        <text>adenosine 5'-phosphosulfate + ATP = 3'-phosphoadenylyl sulfate + ADP + H(+)</text>
        <dbReference type="Rhea" id="RHEA:24152"/>
        <dbReference type="ChEBI" id="CHEBI:15378"/>
        <dbReference type="ChEBI" id="CHEBI:30616"/>
        <dbReference type="ChEBI" id="CHEBI:58243"/>
        <dbReference type="ChEBI" id="CHEBI:58339"/>
        <dbReference type="ChEBI" id="CHEBI:456216"/>
        <dbReference type="EC" id="2.7.1.25"/>
    </reaction>
</comment>
<comment type="similarity">
    <text evidence="4 11">Belongs to the APS kinase family.</text>
</comment>
<dbReference type="PANTHER" id="PTHR11055">
    <property type="entry name" value="BIFUNCTIONAL 3'-PHOSPHOADENOSINE 5'-PHOSPHOSULFATE SYNTHASE"/>
    <property type="match status" value="1"/>
</dbReference>
<evidence type="ECO:0000256" key="7">
    <source>
        <dbReference type="ARBA" id="ARBA00022679"/>
    </source>
</evidence>
<dbReference type="EC" id="2.7.1.25" evidence="5 11"/>
<dbReference type="Proteomes" id="UP000243232">
    <property type="component" value="Chromosome I"/>
</dbReference>
<dbReference type="InterPro" id="IPR059117">
    <property type="entry name" value="APS_kinase_dom"/>
</dbReference>
<dbReference type="STRING" id="364197.SAMN05216296_2681"/>
<sequence>MSSNIRWHGSDLSFDERCRLQQQRPMTIWFTGLSGAGKSTLAFALEQRLVADKHAAFVLDGDNVRHGLCAELDFSAGARSENIRRVAEVAKLLNNAGLVSICSLISPFFRDREIAKQIIGEDRFLEVHVSTSLAECERRDVKGLYAKARAGKLVDFTGVDMTYEVPVAPD</sequence>
<reference evidence="14" key="1">
    <citation type="submission" date="2016-10" db="EMBL/GenBank/DDBJ databases">
        <authorList>
            <person name="Varghese N."/>
            <person name="Submissions S."/>
        </authorList>
    </citation>
    <scope>NUCLEOTIDE SEQUENCE [LARGE SCALE GENOMIC DNA]</scope>
    <source>
        <strain evidence="14">DSM 17875</strain>
    </source>
</reference>
<dbReference type="AlphaFoldDB" id="A0A1H2H0Z9"/>
<name>A0A1H2H0Z9_9PSED</name>
<dbReference type="GO" id="GO:0004020">
    <property type="term" value="F:adenylylsulfate kinase activity"/>
    <property type="evidence" value="ECO:0007669"/>
    <property type="project" value="UniProtKB-EC"/>
</dbReference>
<evidence type="ECO:0000256" key="4">
    <source>
        <dbReference type="ARBA" id="ARBA00007008"/>
    </source>
</evidence>
<evidence type="ECO:0000256" key="10">
    <source>
        <dbReference type="ARBA" id="ARBA00022840"/>
    </source>
</evidence>
<proteinExistence type="inferred from homology"/>
<evidence type="ECO:0000256" key="8">
    <source>
        <dbReference type="ARBA" id="ARBA00022741"/>
    </source>
</evidence>
<comment type="pathway">
    <text evidence="3 11">Sulfur metabolism; hydrogen sulfide biosynthesis; sulfite from sulfate: step 2/3.</text>
</comment>
<protein>
    <recommendedName>
        <fullName evidence="6 11">Adenylyl-sulfate kinase</fullName>
        <ecNumber evidence="5 11">2.7.1.25</ecNumber>
    </recommendedName>
</protein>
<evidence type="ECO:0000313" key="13">
    <source>
        <dbReference type="EMBL" id="SDU25512.1"/>
    </source>
</evidence>
<dbReference type="OrthoDB" id="9804504at2"/>
<keyword evidence="7 11" id="KW-0808">Transferase</keyword>
<dbReference type="InterPro" id="IPR027417">
    <property type="entry name" value="P-loop_NTPase"/>
</dbReference>
<dbReference type="InterPro" id="IPR002891">
    <property type="entry name" value="APS"/>
</dbReference>
<feature type="domain" description="APS kinase" evidence="12">
    <location>
        <begin position="24"/>
        <end position="170"/>
    </location>
</feature>
<evidence type="ECO:0000313" key="14">
    <source>
        <dbReference type="Proteomes" id="UP000243232"/>
    </source>
</evidence>
<evidence type="ECO:0000256" key="3">
    <source>
        <dbReference type="ARBA" id="ARBA00004806"/>
    </source>
</evidence>
<dbReference type="PANTHER" id="PTHR11055:SF63">
    <property type="entry name" value="ADENYLYL-SULFATE KINASE 1, CHLOROPLASTIC"/>
    <property type="match status" value="1"/>
</dbReference>
<evidence type="ECO:0000256" key="1">
    <source>
        <dbReference type="ARBA" id="ARBA00001823"/>
    </source>
</evidence>
<dbReference type="GO" id="GO:0005524">
    <property type="term" value="F:ATP binding"/>
    <property type="evidence" value="ECO:0007669"/>
    <property type="project" value="UniProtKB-KW"/>
</dbReference>
<evidence type="ECO:0000256" key="5">
    <source>
        <dbReference type="ARBA" id="ARBA00012121"/>
    </source>
</evidence>
<evidence type="ECO:0000256" key="2">
    <source>
        <dbReference type="ARBA" id="ARBA00002632"/>
    </source>
</evidence>
<dbReference type="SUPFAM" id="SSF52540">
    <property type="entry name" value="P-loop containing nucleoside triphosphate hydrolases"/>
    <property type="match status" value="1"/>
</dbReference>
<dbReference type="UniPathway" id="UPA00140">
    <property type="reaction ID" value="UER00205"/>
</dbReference>
<keyword evidence="10 11" id="KW-0067">ATP-binding</keyword>
<dbReference type="NCBIfam" id="TIGR00455">
    <property type="entry name" value="apsK"/>
    <property type="match status" value="1"/>
</dbReference>
<evidence type="ECO:0000256" key="6">
    <source>
        <dbReference type="ARBA" id="ARBA00018163"/>
    </source>
</evidence>
<gene>
    <name evidence="13" type="ORF">SAMN05216296_2681</name>
</gene>
<keyword evidence="8 11" id="KW-0547">Nucleotide-binding</keyword>
<dbReference type="GO" id="GO:0000103">
    <property type="term" value="P:sulfate assimilation"/>
    <property type="evidence" value="ECO:0007669"/>
    <property type="project" value="InterPro"/>
</dbReference>
<keyword evidence="14" id="KW-1185">Reference proteome</keyword>
<accession>A0A1H2H0Z9</accession>
<keyword evidence="9 11" id="KW-0418">Kinase</keyword>
<evidence type="ECO:0000259" key="12">
    <source>
        <dbReference type="Pfam" id="PF01583"/>
    </source>
</evidence>
<evidence type="ECO:0000256" key="11">
    <source>
        <dbReference type="RuleBase" id="RU004347"/>
    </source>
</evidence>
<dbReference type="NCBIfam" id="NF003013">
    <property type="entry name" value="PRK03846.1"/>
    <property type="match status" value="1"/>
</dbReference>
<dbReference type="Gene3D" id="3.40.50.300">
    <property type="entry name" value="P-loop containing nucleotide triphosphate hydrolases"/>
    <property type="match status" value="1"/>
</dbReference>
<dbReference type="RefSeq" id="WP_090196248.1">
    <property type="nucleotide sequence ID" value="NZ_LT629785.1"/>
</dbReference>
<dbReference type="EMBL" id="LT629785">
    <property type="protein sequence ID" value="SDU25512.1"/>
    <property type="molecule type" value="Genomic_DNA"/>
</dbReference>
<organism evidence="13 14">
    <name type="scientific">Pseudomonas pohangensis</name>
    <dbReference type="NCBI Taxonomy" id="364197"/>
    <lineage>
        <taxon>Bacteria</taxon>
        <taxon>Pseudomonadati</taxon>
        <taxon>Pseudomonadota</taxon>
        <taxon>Gammaproteobacteria</taxon>
        <taxon>Pseudomonadales</taxon>
        <taxon>Pseudomonadaceae</taxon>
        <taxon>Pseudomonas</taxon>
    </lineage>
</organism>
<dbReference type="Pfam" id="PF01583">
    <property type="entry name" value="APS_kinase"/>
    <property type="match status" value="1"/>
</dbReference>
<evidence type="ECO:0000256" key="9">
    <source>
        <dbReference type="ARBA" id="ARBA00022777"/>
    </source>
</evidence>
<dbReference type="CDD" id="cd02027">
    <property type="entry name" value="APSK"/>
    <property type="match status" value="1"/>
</dbReference>
<comment type="function">
    <text evidence="2 11">Catalyzes the synthesis of activated sulfate.</text>
</comment>